<feature type="domain" description="NlpC/P60" evidence="6">
    <location>
        <begin position="283"/>
        <end position="402"/>
    </location>
</feature>
<keyword evidence="5" id="KW-0732">Signal</keyword>
<feature type="signal peptide" evidence="5">
    <location>
        <begin position="1"/>
        <end position="26"/>
    </location>
</feature>
<name>A0ABS5LB43_9BACI</name>
<dbReference type="InterPro" id="IPR000064">
    <property type="entry name" value="NLP_P60_dom"/>
</dbReference>
<dbReference type="InterPro" id="IPR038765">
    <property type="entry name" value="Papain-like_cys_pep_sf"/>
</dbReference>
<comment type="caution">
    <text evidence="7">The sequence shown here is derived from an EMBL/GenBank/DDBJ whole genome shotgun (WGS) entry which is preliminary data.</text>
</comment>
<comment type="similarity">
    <text evidence="1">Belongs to the peptidase C40 family.</text>
</comment>
<dbReference type="PANTHER" id="PTHR47053:SF1">
    <property type="entry name" value="MUREIN DD-ENDOPEPTIDASE MEPH-RELATED"/>
    <property type="match status" value="1"/>
</dbReference>
<dbReference type="PANTHER" id="PTHR47053">
    <property type="entry name" value="MUREIN DD-ENDOPEPTIDASE MEPH-RELATED"/>
    <property type="match status" value="1"/>
</dbReference>
<evidence type="ECO:0000259" key="6">
    <source>
        <dbReference type="PROSITE" id="PS51935"/>
    </source>
</evidence>
<gene>
    <name evidence="7" type="ORF">J9317_04035</name>
</gene>
<accession>A0ABS5LB43</accession>
<dbReference type="EMBL" id="JAGVRK010000001">
    <property type="protein sequence ID" value="MBS2967944.1"/>
    <property type="molecule type" value="Genomic_DNA"/>
</dbReference>
<keyword evidence="4" id="KW-0788">Thiol protease</keyword>
<evidence type="ECO:0000256" key="4">
    <source>
        <dbReference type="ARBA" id="ARBA00022807"/>
    </source>
</evidence>
<sequence length="402" mass="43582">MKMKVIAAIAISSSLAISLPFIKSSAATILQTAKQYMGTSYSSKGNTPAEGFNSAGFVQYVFKKTKGIELPSLSSEQWSFGTEVKRDNLQPGDVLFFNDSSGGKLSTTGIYEGNGRMIYSSVSKGVTTVGFQNSDYWNSRYAGAKRITAPLKMALDNPVISKGLQYLNVPYTEGGQSPDGFDCSGFTKYVYEKASGIYLPDTPDQQWAVGASVARENIQPGDLVLFKDTHRPGISHVGIYAGNNQILNATRIGGANKVTVSYLTNNFLQEKFAGIKRVSGLGIDRSEPVVKNAEELVGTKFAKNGVSPETGFDTSGFVQYVFKKAKGMQLPRYGNQQINLGQEVAEKDLKPGDLVFFQTGSIVPAIYAGKGQVILTSNDGVKVIHYKVSTYWSGKYLKAKRI</sequence>
<dbReference type="PROSITE" id="PS51935">
    <property type="entry name" value="NLPC_P60"/>
    <property type="match status" value="3"/>
</dbReference>
<feature type="domain" description="NlpC/P60" evidence="6">
    <location>
        <begin position="23"/>
        <end position="148"/>
    </location>
</feature>
<evidence type="ECO:0000313" key="7">
    <source>
        <dbReference type="EMBL" id="MBS2967944.1"/>
    </source>
</evidence>
<keyword evidence="8" id="KW-1185">Reference proteome</keyword>
<evidence type="ECO:0000256" key="2">
    <source>
        <dbReference type="ARBA" id="ARBA00022670"/>
    </source>
</evidence>
<reference evidence="7 8" key="1">
    <citation type="submission" date="2021-04" db="EMBL/GenBank/DDBJ databases">
        <title>Metabacillus sp. strain KIGAM252 whole genome sequence.</title>
        <authorList>
            <person name="Seo M.-J."/>
            <person name="Cho E.-S."/>
            <person name="Hwang C.Y."/>
            <person name="Yoon D.J."/>
        </authorList>
    </citation>
    <scope>NUCLEOTIDE SEQUENCE [LARGE SCALE GENOMIC DNA]</scope>
    <source>
        <strain evidence="7 8">KIGAM252</strain>
    </source>
</reference>
<dbReference type="SUPFAM" id="SSF54001">
    <property type="entry name" value="Cysteine proteinases"/>
    <property type="match status" value="3"/>
</dbReference>
<keyword evidence="2" id="KW-0645">Protease</keyword>
<evidence type="ECO:0000313" key="8">
    <source>
        <dbReference type="Proteomes" id="UP000682403"/>
    </source>
</evidence>
<dbReference type="InterPro" id="IPR051202">
    <property type="entry name" value="Peptidase_C40"/>
</dbReference>
<dbReference type="Pfam" id="PF00877">
    <property type="entry name" value="NLPC_P60"/>
    <property type="match status" value="3"/>
</dbReference>
<proteinExistence type="inferred from homology"/>
<organism evidence="7 8">
    <name type="scientific">Metabacillus flavus</name>
    <dbReference type="NCBI Taxonomy" id="2823519"/>
    <lineage>
        <taxon>Bacteria</taxon>
        <taxon>Bacillati</taxon>
        <taxon>Bacillota</taxon>
        <taxon>Bacilli</taxon>
        <taxon>Bacillales</taxon>
        <taxon>Bacillaceae</taxon>
        <taxon>Metabacillus</taxon>
    </lineage>
</organism>
<feature type="domain" description="NlpC/P60" evidence="6">
    <location>
        <begin position="153"/>
        <end position="279"/>
    </location>
</feature>
<evidence type="ECO:0000256" key="5">
    <source>
        <dbReference type="SAM" id="SignalP"/>
    </source>
</evidence>
<dbReference type="Gene3D" id="3.90.1720.10">
    <property type="entry name" value="endopeptidase domain like (from Nostoc punctiforme)"/>
    <property type="match status" value="3"/>
</dbReference>
<feature type="chain" id="PRO_5046858526" evidence="5">
    <location>
        <begin position="27"/>
        <end position="402"/>
    </location>
</feature>
<evidence type="ECO:0000256" key="3">
    <source>
        <dbReference type="ARBA" id="ARBA00022801"/>
    </source>
</evidence>
<evidence type="ECO:0000256" key="1">
    <source>
        <dbReference type="ARBA" id="ARBA00007074"/>
    </source>
</evidence>
<keyword evidence="3" id="KW-0378">Hydrolase</keyword>
<dbReference type="RefSeq" id="WP_211556599.1">
    <property type="nucleotide sequence ID" value="NZ_JAGVRK010000001.1"/>
</dbReference>
<dbReference type="Proteomes" id="UP000682403">
    <property type="component" value="Unassembled WGS sequence"/>
</dbReference>
<protein>
    <submittedName>
        <fullName evidence="7">C40 family peptidase</fullName>
    </submittedName>
</protein>